<evidence type="ECO:0000256" key="1">
    <source>
        <dbReference type="SAM" id="SignalP"/>
    </source>
</evidence>
<accession>A0A4V2S2K4</accession>
<reference evidence="3 4" key="1">
    <citation type="journal article" date="2015" name="Stand. Genomic Sci.">
        <title>Genomic Encyclopedia of Bacterial and Archaeal Type Strains, Phase III: the genomes of soil and plant-associated and newly described type strains.</title>
        <authorList>
            <person name="Whitman W.B."/>
            <person name="Woyke T."/>
            <person name="Klenk H.P."/>
            <person name="Zhou Y."/>
            <person name="Lilburn T.G."/>
            <person name="Beck B.J."/>
            <person name="De Vos P."/>
            <person name="Vandamme P."/>
            <person name="Eisen J.A."/>
            <person name="Garrity G."/>
            <person name="Hugenholtz P."/>
            <person name="Kyrpides N.C."/>
        </authorList>
    </citation>
    <scope>NUCLEOTIDE SEQUENCE [LARGE SCALE GENOMIC DNA]</scope>
    <source>
        <strain evidence="3 4">A3</strain>
    </source>
</reference>
<dbReference type="InterPro" id="IPR011055">
    <property type="entry name" value="Dup_hybrid_motif"/>
</dbReference>
<dbReference type="RefSeq" id="WP_131997090.1">
    <property type="nucleotide sequence ID" value="NZ_SLWQ01000004.1"/>
</dbReference>
<proteinExistence type="predicted"/>
<dbReference type="Pfam" id="PF01551">
    <property type="entry name" value="Peptidase_M23"/>
    <property type="match status" value="1"/>
</dbReference>
<sequence>MPVTAFTRRQFLGAAALAAATPAIASTTAPARAAGDAGTGGAILVLRPTRVFKVKDRSHENTESWVVSIAVQTPGPATLEPIALDVELAKDDLVLRSAHYGKQAFAAMTYRSSFAPKLPDGRESPTPLHWPLFLRLRHTEPAAFGTNRMTVAATLRDEHGRTVAARIVVPIQTYTQATSLVFPFKGKGVVLQAGAANGGHRNRSGQFAIDAMGTDAAWSVCAPGDGKKNTDYPGWGREIIAPAAGVVVALRSDRPDQPVGDTSDPAYFAPEFRKLGGGDPGNHLVIDHGHGEYSLLAHFMAGSLRVAKGDRVAQGQVLGKLGHSGDTNAPHLHYQLQAGPDWENADALPCRFANVNEEILDRGTYFEAR</sequence>
<keyword evidence="4" id="KW-1185">Reference proteome</keyword>
<dbReference type="Gene3D" id="2.70.70.10">
    <property type="entry name" value="Glucose Permease (Domain IIA)"/>
    <property type="match status" value="1"/>
</dbReference>
<organism evidence="3 4">
    <name type="scientific">Dokdonella fugitiva</name>
    <dbReference type="NCBI Taxonomy" id="328517"/>
    <lineage>
        <taxon>Bacteria</taxon>
        <taxon>Pseudomonadati</taxon>
        <taxon>Pseudomonadota</taxon>
        <taxon>Gammaproteobacteria</taxon>
        <taxon>Lysobacterales</taxon>
        <taxon>Rhodanobacteraceae</taxon>
        <taxon>Dokdonella</taxon>
    </lineage>
</organism>
<dbReference type="InterPro" id="IPR016047">
    <property type="entry name" value="M23ase_b-sheet_dom"/>
</dbReference>
<evidence type="ECO:0000313" key="4">
    <source>
        <dbReference type="Proteomes" id="UP000294862"/>
    </source>
</evidence>
<dbReference type="OrthoDB" id="5489603at2"/>
<dbReference type="PANTHER" id="PTHR21666:SF270">
    <property type="entry name" value="MUREIN HYDROLASE ACTIVATOR ENVC"/>
    <property type="match status" value="1"/>
</dbReference>
<comment type="caution">
    <text evidence="3">The sequence shown here is derived from an EMBL/GenBank/DDBJ whole genome shotgun (WGS) entry which is preliminary data.</text>
</comment>
<gene>
    <name evidence="3" type="ORF">EV148_104142</name>
</gene>
<dbReference type="EMBL" id="SLWQ01000004">
    <property type="protein sequence ID" value="TCO40780.1"/>
    <property type="molecule type" value="Genomic_DNA"/>
</dbReference>
<evidence type="ECO:0000313" key="3">
    <source>
        <dbReference type="EMBL" id="TCO40780.1"/>
    </source>
</evidence>
<dbReference type="GO" id="GO:0004222">
    <property type="term" value="F:metalloendopeptidase activity"/>
    <property type="evidence" value="ECO:0007669"/>
    <property type="project" value="TreeGrafter"/>
</dbReference>
<keyword evidence="1" id="KW-0732">Signal</keyword>
<dbReference type="InterPro" id="IPR006311">
    <property type="entry name" value="TAT_signal"/>
</dbReference>
<dbReference type="AlphaFoldDB" id="A0A4V2S2K4"/>
<feature type="chain" id="PRO_5020837845" evidence="1">
    <location>
        <begin position="26"/>
        <end position="369"/>
    </location>
</feature>
<dbReference type="Proteomes" id="UP000294862">
    <property type="component" value="Unassembled WGS sequence"/>
</dbReference>
<dbReference type="PANTHER" id="PTHR21666">
    <property type="entry name" value="PEPTIDASE-RELATED"/>
    <property type="match status" value="1"/>
</dbReference>
<protein>
    <submittedName>
        <fullName evidence="3">Peptidase M23-like protein</fullName>
    </submittedName>
</protein>
<dbReference type="InterPro" id="IPR050570">
    <property type="entry name" value="Cell_wall_metabolism_enzyme"/>
</dbReference>
<dbReference type="PROSITE" id="PS51318">
    <property type="entry name" value="TAT"/>
    <property type="match status" value="1"/>
</dbReference>
<feature type="domain" description="M23ase beta-sheet core" evidence="2">
    <location>
        <begin position="236"/>
        <end position="338"/>
    </location>
</feature>
<name>A0A4V2S2K4_9GAMM</name>
<evidence type="ECO:0000259" key="2">
    <source>
        <dbReference type="Pfam" id="PF01551"/>
    </source>
</evidence>
<dbReference type="CDD" id="cd12797">
    <property type="entry name" value="M23_peptidase"/>
    <property type="match status" value="1"/>
</dbReference>
<dbReference type="SUPFAM" id="SSF51261">
    <property type="entry name" value="Duplicated hybrid motif"/>
    <property type="match status" value="1"/>
</dbReference>
<feature type="signal peptide" evidence="1">
    <location>
        <begin position="1"/>
        <end position="25"/>
    </location>
</feature>